<keyword evidence="1" id="KW-0812">Transmembrane</keyword>
<feature type="transmembrane region" description="Helical" evidence="1">
    <location>
        <begin position="117"/>
        <end position="139"/>
    </location>
</feature>
<protein>
    <submittedName>
        <fullName evidence="2">Uncharacterized protein</fullName>
    </submittedName>
</protein>
<keyword evidence="1" id="KW-1133">Transmembrane helix</keyword>
<sequence length="351" mass="39606">VVLHTCQNGLDFIGHHILEDLKQKYVGKETGVAFAMFMSPFNLLKATEEFSCLFAKYVFLSCKNCSNSAYWYTDYVASEGRPCWLAAWGFSNQGIAYSFWYVKAMLRLFLCSSSERCLMLFNILDLFLCHLLFALAWLMGNSRSLILAVRPILMALISGGSAYDTQIKNSLELLAQVLELLTPNLHAAEFGMEVGINGQKLEQIEVPPDDLIRHIAHSSFWMHVSGFLTDQVVRLSTSADAIEQDSNKLIAIRTISNSLTDFLKISCSNVSFYCSKQFALCLLQKANISGIANLLQSEDFLARLEAVGSYKINKNMKWMDSDDNLLGFESLLKMFTDPEVIHGDILREYRI</sequence>
<dbReference type="EMBL" id="AUSU01003704">
    <property type="protein sequence ID" value="EPS66394.1"/>
    <property type="molecule type" value="Genomic_DNA"/>
</dbReference>
<keyword evidence="3" id="KW-1185">Reference proteome</keyword>
<organism evidence="2 3">
    <name type="scientific">Genlisea aurea</name>
    <dbReference type="NCBI Taxonomy" id="192259"/>
    <lineage>
        <taxon>Eukaryota</taxon>
        <taxon>Viridiplantae</taxon>
        <taxon>Streptophyta</taxon>
        <taxon>Embryophyta</taxon>
        <taxon>Tracheophyta</taxon>
        <taxon>Spermatophyta</taxon>
        <taxon>Magnoliopsida</taxon>
        <taxon>eudicotyledons</taxon>
        <taxon>Gunneridae</taxon>
        <taxon>Pentapetalae</taxon>
        <taxon>asterids</taxon>
        <taxon>lamiids</taxon>
        <taxon>Lamiales</taxon>
        <taxon>Lentibulariaceae</taxon>
        <taxon>Genlisea</taxon>
    </lineage>
</organism>
<dbReference type="AlphaFoldDB" id="S8CHH6"/>
<gene>
    <name evidence="2" type="ORF">M569_08396</name>
</gene>
<feature type="non-terminal residue" evidence="2">
    <location>
        <position position="1"/>
    </location>
</feature>
<reference evidence="2 3" key="1">
    <citation type="journal article" date="2013" name="BMC Genomics">
        <title>The miniature genome of a carnivorous plant Genlisea aurea contains a low number of genes and short non-coding sequences.</title>
        <authorList>
            <person name="Leushkin E.V."/>
            <person name="Sutormin R.A."/>
            <person name="Nabieva E.R."/>
            <person name="Penin A.A."/>
            <person name="Kondrashov A.S."/>
            <person name="Logacheva M.D."/>
        </authorList>
    </citation>
    <scope>NUCLEOTIDE SEQUENCE [LARGE SCALE GENOMIC DNA]</scope>
</reference>
<dbReference type="Proteomes" id="UP000015453">
    <property type="component" value="Unassembled WGS sequence"/>
</dbReference>
<evidence type="ECO:0000313" key="3">
    <source>
        <dbReference type="Proteomes" id="UP000015453"/>
    </source>
</evidence>
<keyword evidence="1" id="KW-0472">Membrane</keyword>
<evidence type="ECO:0000313" key="2">
    <source>
        <dbReference type="EMBL" id="EPS66394.1"/>
    </source>
</evidence>
<name>S8CHH6_9LAMI</name>
<feature type="non-terminal residue" evidence="2">
    <location>
        <position position="351"/>
    </location>
</feature>
<comment type="caution">
    <text evidence="2">The sequence shown here is derived from an EMBL/GenBank/DDBJ whole genome shotgun (WGS) entry which is preliminary data.</text>
</comment>
<accession>S8CHH6</accession>
<proteinExistence type="predicted"/>
<evidence type="ECO:0000256" key="1">
    <source>
        <dbReference type="SAM" id="Phobius"/>
    </source>
</evidence>